<evidence type="ECO:0000313" key="9">
    <source>
        <dbReference type="Proteomes" id="UP000183039"/>
    </source>
</evidence>
<dbReference type="InterPro" id="IPR008929">
    <property type="entry name" value="Chondroitin_lyas"/>
</dbReference>
<feature type="active site" evidence="4">
    <location>
        <position position="489"/>
    </location>
</feature>
<protein>
    <submittedName>
        <fullName evidence="8">Polysaccharide lyase 8</fullName>
    </submittedName>
</protein>
<keyword evidence="2" id="KW-0732">Signal</keyword>
<dbReference type="Pfam" id="PF02884">
    <property type="entry name" value="Lyase_8_C"/>
    <property type="match status" value="1"/>
</dbReference>
<evidence type="ECO:0000259" key="6">
    <source>
        <dbReference type="Pfam" id="PF02884"/>
    </source>
</evidence>
<evidence type="ECO:0000256" key="2">
    <source>
        <dbReference type="ARBA" id="ARBA00022729"/>
    </source>
</evidence>
<dbReference type="Pfam" id="PF08124">
    <property type="entry name" value="Lyase_8_N"/>
    <property type="match status" value="1"/>
</dbReference>
<dbReference type="InterPro" id="IPR038970">
    <property type="entry name" value="Lyase_8"/>
</dbReference>
<evidence type="ECO:0000256" key="3">
    <source>
        <dbReference type="ARBA" id="ARBA00023239"/>
    </source>
</evidence>
<dbReference type="GO" id="GO:0005576">
    <property type="term" value="C:extracellular region"/>
    <property type="evidence" value="ECO:0007669"/>
    <property type="project" value="InterPro"/>
</dbReference>
<evidence type="ECO:0000256" key="4">
    <source>
        <dbReference type="PIRSR" id="PIRSR638970-1"/>
    </source>
</evidence>
<dbReference type="GO" id="GO:0005975">
    <property type="term" value="P:carbohydrate metabolic process"/>
    <property type="evidence" value="ECO:0007669"/>
    <property type="project" value="InterPro"/>
</dbReference>
<feature type="active site" evidence="4">
    <location>
        <position position="498"/>
    </location>
</feature>
<dbReference type="Gene3D" id="1.50.10.100">
    <property type="entry name" value="Chondroitin AC/alginate lyase"/>
    <property type="match status" value="1"/>
</dbReference>
<dbReference type="InterPro" id="IPR012970">
    <property type="entry name" value="Lyase_8_alpha_N"/>
</dbReference>
<dbReference type="InterPro" id="IPR011071">
    <property type="entry name" value="Lyase_8-like_C"/>
</dbReference>
<dbReference type="Gene3D" id="2.60.220.10">
    <property type="entry name" value="Polysaccharide lyase family 8-like, C-terminal"/>
    <property type="match status" value="1"/>
</dbReference>
<dbReference type="Gene3D" id="2.70.98.10">
    <property type="match status" value="1"/>
</dbReference>
<feature type="domain" description="Polysaccharide lyase 8 N-terminal alpha-helical" evidence="7">
    <location>
        <begin position="262"/>
        <end position="593"/>
    </location>
</feature>
<organism evidence="8 9">
    <name type="scientific">Enterococcus silesiacus</name>
    <dbReference type="NCBI Taxonomy" id="332949"/>
    <lineage>
        <taxon>Bacteria</taxon>
        <taxon>Bacillati</taxon>
        <taxon>Bacillota</taxon>
        <taxon>Bacilli</taxon>
        <taxon>Lactobacillales</taxon>
        <taxon>Enterococcaceae</taxon>
        <taxon>Enterococcus</taxon>
    </lineage>
</organism>
<feature type="domain" description="Polysaccharide lyase family 8 C-terminal" evidence="6">
    <location>
        <begin position="916"/>
        <end position="978"/>
    </location>
</feature>
<keyword evidence="3 8" id="KW-0456">Lyase</keyword>
<evidence type="ECO:0000313" key="8">
    <source>
        <dbReference type="EMBL" id="OJG93564.1"/>
    </source>
</evidence>
<dbReference type="SUPFAM" id="SSF49863">
    <property type="entry name" value="Hyaluronate lyase-like, C-terminal domain"/>
    <property type="match status" value="1"/>
</dbReference>
<dbReference type="InterPro" id="IPR014718">
    <property type="entry name" value="GH-type_carb-bd"/>
</dbReference>
<dbReference type="SUPFAM" id="SSF48230">
    <property type="entry name" value="Chondroitin AC/alginate lyase"/>
    <property type="match status" value="1"/>
</dbReference>
<dbReference type="Proteomes" id="UP000183039">
    <property type="component" value="Unassembled WGS sequence"/>
</dbReference>
<dbReference type="PANTHER" id="PTHR38481">
    <property type="entry name" value="HYALURONATE LYASE"/>
    <property type="match status" value="1"/>
</dbReference>
<dbReference type="InterPro" id="IPR003159">
    <property type="entry name" value="Lyase_8_central_dom"/>
</dbReference>
<dbReference type="SUPFAM" id="SSF74650">
    <property type="entry name" value="Galactose mutarotase-like"/>
    <property type="match status" value="1"/>
</dbReference>
<accession>A0AA91GNP5</accession>
<evidence type="ECO:0000256" key="1">
    <source>
        <dbReference type="ARBA" id="ARBA00006699"/>
    </source>
</evidence>
<dbReference type="EMBL" id="JXLC01000001">
    <property type="protein sequence ID" value="OJG93564.1"/>
    <property type="molecule type" value="Genomic_DNA"/>
</dbReference>
<dbReference type="GO" id="GO:0016837">
    <property type="term" value="F:carbon-oxygen lyase activity, acting on polysaccharides"/>
    <property type="evidence" value="ECO:0007669"/>
    <property type="project" value="UniProtKB-ARBA"/>
</dbReference>
<dbReference type="Pfam" id="PF02278">
    <property type="entry name" value="Lyase_8"/>
    <property type="match status" value="1"/>
</dbReference>
<name>A0AA91GNP5_9ENTE</name>
<dbReference type="PANTHER" id="PTHR38481:SF1">
    <property type="entry name" value="HYALURONATE LYASE"/>
    <property type="match status" value="1"/>
</dbReference>
<dbReference type="Gene3D" id="2.60.120.560">
    <property type="entry name" value="Exo-inulinase, domain 1"/>
    <property type="match status" value="1"/>
</dbReference>
<dbReference type="GO" id="GO:0030246">
    <property type="term" value="F:carbohydrate binding"/>
    <property type="evidence" value="ECO:0007669"/>
    <property type="project" value="InterPro"/>
</dbReference>
<dbReference type="AlphaFoldDB" id="A0AA91GNP5"/>
<comment type="similarity">
    <text evidence="1">Belongs to the polysaccharide lyase 8 family.</text>
</comment>
<comment type="caution">
    <text evidence="8">The sequence shown here is derived from an EMBL/GenBank/DDBJ whole genome shotgun (WGS) entry which is preliminary data.</text>
</comment>
<gene>
    <name evidence="8" type="ORF">RV15_GL000166</name>
</gene>
<dbReference type="CDD" id="cd01083">
    <property type="entry name" value="GAG_Lyase"/>
    <property type="match status" value="1"/>
</dbReference>
<dbReference type="InterPro" id="IPR011013">
    <property type="entry name" value="Gal_mutarotase_sf_dom"/>
</dbReference>
<sequence length="1025" mass="114053">MNRNESGCFFNLKDGGNKMMNVHKKMLYLMGCSLLIGSFSYGLSGESFAEEVTEITQADTVIYESDFTQQLGEWQDVVGKTDKTIGSNGLTIGNTKQGTNLESVSLNKNAGVKSAGDLEYTFLYEGQTNFGLVFRGDLQDSKKWQSFAYTRDGQWQLGQPGGKWITNITGAKLISGQRYKLMIRYEGKSIKAFLNDQLLYENNEVVYPNTSAMIDGDWEGYVGIRLFGNLSKLNVLSMRSGIVGSITVEDNASDYAKLKEKWKNQLVSDQYDETNTTVVSYVNKLSEEAEQLYQTLNKEPNRTYLWSIEQGNTASADLTTQFTKLQKLALAYGTKGSALYHEPQIAAAINDGLDFMVTKKGYDGKKYHGNWWDWQIGVPQKFISILMILGDEIPQAKQQQYTDAMSGYVPDPFKQLYTKAQGTFVDLAFIPNFVTSGANRTDLAQTVLALGILQGNDGKISQASSSIVDVFKLVTKGDGFYQDGSFIQHNNIPYTGSYGNVLMKGVGQILAITKDSKFEMEPEIVRSFVENVDRAFIPLIYQGEMLPIVNGRSISRAPAKTKVGYGSTTLYNLLIVSKFAPTEYQTKFKEAAKYWMKENPTYYLTNARDYNDLQMTMSVLDDSSIIGDTLPFVGAKLYASMDRFVQRTPNYMVSLGLYSSRISSFEAGNKENKRGWHTADGMLYLYNDDEVQFNSAYWPTVDPYRLPGTTVDTVPLKDEVSAFTTVTSKEKWVGGVALEDQAVIGMALNKVGTKNNGTVLPMNLQGKKSWFMVDGQIVALGAGIKGDTTASIETIVDNRLLNDKYNYEVLSNNGVIQQAKERSAKEWLLLKSDHQNANIGYYFPENTTVDVISEVRKGTYTEINEAFPSNDQYTGNYRKFVLDHGKNPTNEQYAYVTLPGIDETGLKTYAAEKPVTILANSADVQAVELKKANYLGVNIWKDTGGSVSGITSNKAVSLLRKTNEGKKTYVLADPTQSNVVMTVKLPKDFNQILTMSDGITYDETSETFTIHFENSGGSSKQIIVE</sequence>
<feature type="domain" description="Polysaccharide lyase family 8 central" evidence="5">
    <location>
        <begin position="636"/>
        <end position="902"/>
    </location>
</feature>
<evidence type="ECO:0000259" key="5">
    <source>
        <dbReference type="Pfam" id="PF02278"/>
    </source>
</evidence>
<dbReference type="InterPro" id="IPR004103">
    <property type="entry name" value="Lyase_8_C"/>
</dbReference>
<evidence type="ECO:0000259" key="7">
    <source>
        <dbReference type="Pfam" id="PF08124"/>
    </source>
</evidence>
<proteinExistence type="inferred from homology"/>
<reference evidence="8 9" key="1">
    <citation type="submission" date="2014-12" db="EMBL/GenBank/DDBJ databases">
        <title>Draft genome sequences of 29 type strains of Enterococci.</title>
        <authorList>
            <person name="Zhong Z."/>
            <person name="Sun Z."/>
            <person name="Liu W."/>
            <person name="Zhang W."/>
            <person name="Zhang H."/>
        </authorList>
    </citation>
    <scope>NUCLEOTIDE SEQUENCE [LARGE SCALE GENOMIC DNA]</scope>
    <source>
        <strain evidence="8 9">DSM 22801</strain>
    </source>
</reference>
<feature type="active site" evidence="4">
    <location>
        <position position="552"/>
    </location>
</feature>